<organism evidence="2 3">
    <name type="scientific">Adineta ricciae</name>
    <name type="common">Rotifer</name>
    <dbReference type="NCBI Taxonomy" id="249248"/>
    <lineage>
        <taxon>Eukaryota</taxon>
        <taxon>Metazoa</taxon>
        <taxon>Spiralia</taxon>
        <taxon>Gnathifera</taxon>
        <taxon>Rotifera</taxon>
        <taxon>Eurotatoria</taxon>
        <taxon>Bdelloidea</taxon>
        <taxon>Adinetida</taxon>
        <taxon>Adinetidae</taxon>
        <taxon>Adineta</taxon>
    </lineage>
</organism>
<evidence type="ECO:0008006" key="4">
    <source>
        <dbReference type="Google" id="ProtNLM"/>
    </source>
</evidence>
<feature type="transmembrane region" description="Helical" evidence="1">
    <location>
        <begin position="128"/>
        <end position="151"/>
    </location>
</feature>
<evidence type="ECO:0000313" key="2">
    <source>
        <dbReference type="EMBL" id="CAF1451673.1"/>
    </source>
</evidence>
<keyword evidence="1" id="KW-0812">Transmembrane</keyword>
<dbReference type="EMBL" id="CAJNOR010003831">
    <property type="protein sequence ID" value="CAF1451673.1"/>
    <property type="molecule type" value="Genomic_DNA"/>
</dbReference>
<comment type="caution">
    <text evidence="2">The sequence shown here is derived from an EMBL/GenBank/DDBJ whole genome shotgun (WGS) entry which is preliminary data.</text>
</comment>
<feature type="transmembrane region" description="Helical" evidence="1">
    <location>
        <begin position="93"/>
        <end position="116"/>
    </location>
</feature>
<reference evidence="2" key="1">
    <citation type="submission" date="2021-02" db="EMBL/GenBank/DDBJ databases">
        <authorList>
            <person name="Nowell W R."/>
        </authorList>
    </citation>
    <scope>NUCLEOTIDE SEQUENCE</scope>
</reference>
<evidence type="ECO:0000313" key="3">
    <source>
        <dbReference type="Proteomes" id="UP000663828"/>
    </source>
</evidence>
<dbReference type="AlphaFoldDB" id="A0A815PPJ2"/>
<keyword evidence="1" id="KW-0472">Membrane</keyword>
<proteinExistence type="predicted"/>
<evidence type="ECO:0000256" key="1">
    <source>
        <dbReference type="SAM" id="Phobius"/>
    </source>
</evidence>
<sequence>MVLDDIILFPMLIYLGIEPFCAGDSCRQLLTEQRLLDRQMTGPLTRNGLVKNTIQAVITLLLRNHSSRLTDKDTGRKLLIPRHCSTQPFQRIFSLYASNTIFVLGVIGNIVSILVFTRLKLFRGNRCAFYLTVESIANIYLICLVEVLILVSDIAQINLANTSIIWCKLQTTLGQPARLFIGSIICFEAPWINIFLHITGSIWFVVR</sequence>
<dbReference type="SUPFAM" id="SSF81321">
    <property type="entry name" value="Family A G protein-coupled receptor-like"/>
    <property type="match status" value="1"/>
</dbReference>
<protein>
    <recommendedName>
        <fullName evidence="4">G-protein coupled receptors family 1 profile domain-containing protein</fullName>
    </recommendedName>
</protein>
<feature type="transmembrane region" description="Helical" evidence="1">
    <location>
        <begin position="179"/>
        <end position="206"/>
    </location>
</feature>
<keyword evidence="1" id="KW-1133">Transmembrane helix</keyword>
<gene>
    <name evidence="2" type="ORF">XAT740_LOCUS36916</name>
</gene>
<dbReference type="Proteomes" id="UP000663828">
    <property type="component" value="Unassembled WGS sequence"/>
</dbReference>
<name>A0A815PPJ2_ADIRI</name>
<accession>A0A815PPJ2</accession>
<keyword evidence="3" id="KW-1185">Reference proteome</keyword>